<dbReference type="Proteomes" id="UP000299102">
    <property type="component" value="Unassembled WGS sequence"/>
</dbReference>
<dbReference type="EMBL" id="BGZK01001056">
    <property type="protein sequence ID" value="GBP69928.1"/>
    <property type="molecule type" value="Genomic_DNA"/>
</dbReference>
<proteinExistence type="predicted"/>
<gene>
    <name evidence="1" type="ORF">EVAR_83246_1</name>
</gene>
<name>A0A4C1Y224_EUMVA</name>
<comment type="caution">
    <text evidence="1">The sequence shown here is derived from an EMBL/GenBank/DDBJ whole genome shotgun (WGS) entry which is preliminary data.</text>
</comment>
<evidence type="ECO:0000313" key="1">
    <source>
        <dbReference type="EMBL" id="GBP69928.1"/>
    </source>
</evidence>
<organism evidence="1 2">
    <name type="scientific">Eumeta variegata</name>
    <name type="common">Bagworm moth</name>
    <name type="synonym">Eumeta japonica</name>
    <dbReference type="NCBI Taxonomy" id="151549"/>
    <lineage>
        <taxon>Eukaryota</taxon>
        <taxon>Metazoa</taxon>
        <taxon>Ecdysozoa</taxon>
        <taxon>Arthropoda</taxon>
        <taxon>Hexapoda</taxon>
        <taxon>Insecta</taxon>
        <taxon>Pterygota</taxon>
        <taxon>Neoptera</taxon>
        <taxon>Endopterygota</taxon>
        <taxon>Lepidoptera</taxon>
        <taxon>Glossata</taxon>
        <taxon>Ditrysia</taxon>
        <taxon>Tineoidea</taxon>
        <taxon>Psychidae</taxon>
        <taxon>Oiketicinae</taxon>
        <taxon>Eumeta</taxon>
    </lineage>
</organism>
<keyword evidence="2" id="KW-1185">Reference proteome</keyword>
<reference evidence="1 2" key="1">
    <citation type="journal article" date="2019" name="Commun. Biol.">
        <title>The bagworm genome reveals a unique fibroin gene that provides high tensile strength.</title>
        <authorList>
            <person name="Kono N."/>
            <person name="Nakamura H."/>
            <person name="Ohtoshi R."/>
            <person name="Tomita M."/>
            <person name="Numata K."/>
            <person name="Arakawa K."/>
        </authorList>
    </citation>
    <scope>NUCLEOTIDE SEQUENCE [LARGE SCALE GENOMIC DNA]</scope>
</reference>
<protein>
    <submittedName>
        <fullName evidence="1">Uncharacterized protein</fullName>
    </submittedName>
</protein>
<sequence>MRSIGSTASRMAQTYCIIETITREATKRLIAIHLKITVRALAQHRGAGFTARAAVSAAAHPRRKLVQFTRRGRPSPALMDGAASDVTIRRS</sequence>
<dbReference type="AlphaFoldDB" id="A0A4C1Y224"/>
<accession>A0A4C1Y224</accession>
<evidence type="ECO:0000313" key="2">
    <source>
        <dbReference type="Proteomes" id="UP000299102"/>
    </source>
</evidence>